<dbReference type="PANTHER" id="PTHR30562">
    <property type="entry name" value="UVRC/OXIDOREDUCTASE"/>
    <property type="match status" value="1"/>
</dbReference>
<evidence type="ECO:0000259" key="1">
    <source>
        <dbReference type="PROSITE" id="PS50151"/>
    </source>
</evidence>
<dbReference type="STRING" id="1798682.A3C15_03410"/>
<dbReference type="InterPro" id="IPR001943">
    <property type="entry name" value="UVR_dom"/>
</dbReference>
<dbReference type="EMBL" id="MFQD01000010">
    <property type="protein sequence ID" value="OGH68129.1"/>
    <property type="molecule type" value="Genomic_DNA"/>
</dbReference>
<organism evidence="4 5">
    <name type="scientific">Candidatus Magasanikbacteria bacterium RIFCSPHIGHO2_02_FULL_50_9b</name>
    <dbReference type="NCBI Taxonomy" id="1798682"/>
    <lineage>
        <taxon>Bacteria</taxon>
        <taxon>Candidatus Magasanikiibacteriota</taxon>
    </lineage>
</organism>
<name>A0A1F6M932_9BACT</name>
<dbReference type="Pfam" id="PF01541">
    <property type="entry name" value="GIY-YIG"/>
    <property type="match status" value="1"/>
</dbReference>
<gene>
    <name evidence="4" type="ORF">A3C15_03410</name>
</gene>
<accession>A0A1F6M932</accession>
<dbReference type="InterPro" id="IPR038476">
    <property type="entry name" value="UvrC_RNase_H_dom_sf"/>
</dbReference>
<dbReference type="GO" id="GO:0009380">
    <property type="term" value="C:excinuclease repair complex"/>
    <property type="evidence" value="ECO:0007669"/>
    <property type="project" value="TreeGrafter"/>
</dbReference>
<dbReference type="PROSITE" id="PS50164">
    <property type="entry name" value="GIY_YIG"/>
    <property type="match status" value="1"/>
</dbReference>
<dbReference type="CDD" id="cd10434">
    <property type="entry name" value="GIY-YIG_UvrC_Cho"/>
    <property type="match status" value="1"/>
</dbReference>
<dbReference type="SUPFAM" id="SSF46600">
    <property type="entry name" value="C-terminal UvrC-binding domain of UvrB"/>
    <property type="match status" value="1"/>
</dbReference>
<dbReference type="Pfam" id="PF08459">
    <property type="entry name" value="UvrC_RNaseH_dom"/>
    <property type="match status" value="1"/>
</dbReference>
<dbReference type="SUPFAM" id="SSF82771">
    <property type="entry name" value="GIY-YIG endonuclease"/>
    <property type="match status" value="1"/>
</dbReference>
<dbReference type="SMART" id="SM00465">
    <property type="entry name" value="GIYc"/>
    <property type="match status" value="1"/>
</dbReference>
<feature type="domain" description="UVR" evidence="1">
    <location>
        <begin position="211"/>
        <end position="246"/>
    </location>
</feature>
<evidence type="ECO:0000259" key="3">
    <source>
        <dbReference type="PROSITE" id="PS50165"/>
    </source>
</evidence>
<sequence length="421" mass="47725">MKSNTKIPVAARAKLPDNPGVYFFYDAVGSLMYVGKATSLRSRVSSYFRAGASGATRAIEEVAHEIALIGFIETPTVLEALLKEASLIRHQKPPYNVLLKDDKSFLWICFTADEYPRVVLVRGKELEDLGDRAVGKYPQQWGPFIGAALTRRALDLLRRIFPWSDCVPGRVRPCFNAQLGRCAGVCTRAVTPREYRKILRHMVLFLDGKRTTLETQLVRDMGRAARVEDFETAAALRNELFALQHIQDVALIGRDVDEPLAGLVVNPFRRIEGYDISHLSGTGMVASMVVFDGGEPEKKSYRKFEIQGFTRSNDTGALRETLMRRLRHAEWPLPDIFFIDGGEGQVNAVMKVLKENKIDRSVMGIAKGAARKNIRFVFDRRNVALDRAVRLYSHIFVKVRDEAHRFAVTYQRKKRNMRDFS</sequence>
<evidence type="ECO:0000313" key="4">
    <source>
        <dbReference type="EMBL" id="OGH68129.1"/>
    </source>
</evidence>
<evidence type="ECO:0000259" key="2">
    <source>
        <dbReference type="PROSITE" id="PS50164"/>
    </source>
</evidence>
<dbReference type="InterPro" id="IPR001162">
    <property type="entry name" value="UvrC_RNase_H_dom"/>
</dbReference>
<dbReference type="GO" id="GO:0006289">
    <property type="term" value="P:nucleotide-excision repair"/>
    <property type="evidence" value="ECO:0007669"/>
    <property type="project" value="InterPro"/>
</dbReference>
<dbReference type="Gene3D" id="3.30.420.340">
    <property type="entry name" value="UvrC, RNAse H endonuclease domain"/>
    <property type="match status" value="1"/>
</dbReference>
<dbReference type="PROSITE" id="PS50165">
    <property type="entry name" value="UVRC"/>
    <property type="match status" value="1"/>
</dbReference>
<dbReference type="InterPro" id="IPR047296">
    <property type="entry name" value="GIY-YIG_UvrC_Cho"/>
</dbReference>
<dbReference type="GO" id="GO:0009381">
    <property type="term" value="F:excinuclease ABC activity"/>
    <property type="evidence" value="ECO:0007669"/>
    <property type="project" value="InterPro"/>
</dbReference>
<dbReference type="InterPro" id="IPR000305">
    <property type="entry name" value="GIY-YIG_endonuc"/>
</dbReference>
<proteinExistence type="predicted"/>
<dbReference type="AlphaFoldDB" id="A0A1F6M932"/>
<protein>
    <recommendedName>
        <fullName evidence="6">Excinuclease ABC subunit C</fullName>
    </recommendedName>
</protein>
<evidence type="ECO:0000313" key="5">
    <source>
        <dbReference type="Proteomes" id="UP000176532"/>
    </source>
</evidence>
<dbReference type="InterPro" id="IPR036876">
    <property type="entry name" value="UVR_dom_sf"/>
</dbReference>
<dbReference type="Pfam" id="PF02151">
    <property type="entry name" value="UVR"/>
    <property type="match status" value="1"/>
</dbReference>
<feature type="domain" description="GIY-YIG" evidence="2">
    <location>
        <begin position="17"/>
        <end position="97"/>
    </location>
</feature>
<dbReference type="PROSITE" id="PS50151">
    <property type="entry name" value="UVR"/>
    <property type="match status" value="1"/>
</dbReference>
<dbReference type="Proteomes" id="UP000176532">
    <property type="component" value="Unassembled WGS sequence"/>
</dbReference>
<feature type="domain" description="UvrC family homology region profile" evidence="3">
    <location>
        <begin position="197"/>
        <end position="353"/>
    </location>
</feature>
<comment type="caution">
    <text evidence="4">The sequence shown here is derived from an EMBL/GenBank/DDBJ whole genome shotgun (WGS) entry which is preliminary data.</text>
</comment>
<dbReference type="InterPro" id="IPR050066">
    <property type="entry name" value="UvrABC_protein_C"/>
</dbReference>
<reference evidence="4 5" key="1">
    <citation type="journal article" date="2016" name="Nat. Commun.">
        <title>Thousands of microbial genomes shed light on interconnected biogeochemical processes in an aquifer system.</title>
        <authorList>
            <person name="Anantharaman K."/>
            <person name="Brown C.T."/>
            <person name="Hug L.A."/>
            <person name="Sharon I."/>
            <person name="Castelle C.J."/>
            <person name="Probst A.J."/>
            <person name="Thomas B.C."/>
            <person name="Singh A."/>
            <person name="Wilkins M.J."/>
            <person name="Karaoz U."/>
            <person name="Brodie E.L."/>
            <person name="Williams K.H."/>
            <person name="Hubbard S.S."/>
            <person name="Banfield J.F."/>
        </authorList>
    </citation>
    <scope>NUCLEOTIDE SEQUENCE [LARGE SCALE GENOMIC DNA]</scope>
</reference>
<dbReference type="Gene3D" id="3.40.1440.10">
    <property type="entry name" value="GIY-YIG endonuclease"/>
    <property type="match status" value="1"/>
</dbReference>
<evidence type="ECO:0008006" key="6">
    <source>
        <dbReference type="Google" id="ProtNLM"/>
    </source>
</evidence>
<dbReference type="InterPro" id="IPR035901">
    <property type="entry name" value="GIY-YIG_endonuc_sf"/>
</dbReference>
<dbReference type="PANTHER" id="PTHR30562:SF1">
    <property type="entry name" value="UVRABC SYSTEM PROTEIN C"/>
    <property type="match status" value="1"/>
</dbReference>